<dbReference type="SMART" id="SM00184">
    <property type="entry name" value="RING"/>
    <property type="match status" value="1"/>
</dbReference>
<dbReference type="SUPFAM" id="SSF57850">
    <property type="entry name" value="RING/U-box"/>
    <property type="match status" value="1"/>
</dbReference>
<evidence type="ECO:0000256" key="1">
    <source>
        <dbReference type="ARBA" id="ARBA00022723"/>
    </source>
</evidence>
<name>A0ABN8M7W6_9CNID</name>
<keyword evidence="2 4" id="KW-0863">Zinc-finger</keyword>
<dbReference type="PANTHER" id="PTHR45931">
    <property type="entry name" value="SI:CH211-59O9.10"/>
    <property type="match status" value="1"/>
</dbReference>
<organism evidence="7 8">
    <name type="scientific">Porites evermanni</name>
    <dbReference type="NCBI Taxonomy" id="104178"/>
    <lineage>
        <taxon>Eukaryota</taxon>
        <taxon>Metazoa</taxon>
        <taxon>Cnidaria</taxon>
        <taxon>Anthozoa</taxon>
        <taxon>Hexacorallia</taxon>
        <taxon>Scleractinia</taxon>
        <taxon>Fungiina</taxon>
        <taxon>Poritidae</taxon>
        <taxon>Porites</taxon>
    </lineage>
</organism>
<evidence type="ECO:0000313" key="7">
    <source>
        <dbReference type="EMBL" id="CAH3024564.1"/>
    </source>
</evidence>
<proteinExistence type="predicted"/>
<dbReference type="InterPro" id="IPR013083">
    <property type="entry name" value="Znf_RING/FYVE/PHD"/>
</dbReference>
<reference evidence="7 8" key="1">
    <citation type="submission" date="2022-05" db="EMBL/GenBank/DDBJ databases">
        <authorList>
            <consortium name="Genoscope - CEA"/>
            <person name="William W."/>
        </authorList>
    </citation>
    <scope>NUCLEOTIDE SEQUENCE [LARGE SCALE GENOMIC DNA]</scope>
</reference>
<feature type="region of interest" description="Disordered" evidence="5">
    <location>
        <begin position="112"/>
        <end position="149"/>
    </location>
</feature>
<feature type="domain" description="RING-type" evidence="6">
    <location>
        <begin position="243"/>
        <end position="284"/>
    </location>
</feature>
<keyword evidence="3" id="KW-0862">Zinc</keyword>
<dbReference type="InterPro" id="IPR001841">
    <property type="entry name" value="Znf_RING"/>
</dbReference>
<dbReference type="Gene3D" id="3.30.40.10">
    <property type="entry name" value="Zinc/RING finger domain, C3HC4 (zinc finger)"/>
    <property type="match status" value="1"/>
</dbReference>
<dbReference type="EMBL" id="CALNXI010000309">
    <property type="protein sequence ID" value="CAH3024564.1"/>
    <property type="molecule type" value="Genomic_DNA"/>
</dbReference>
<evidence type="ECO:0000256" key="3">
    <source>
        <dbReference type="ARBA" id="ARBA00022833"/>
    </source>
</evidence>
<evidence type="ECO:0000256" key="5">
    <source>
        <dbReference type="SAM" id="MobiDB-lite"/>
    </source>
</evidence>
<keyword evidence="8" id="KW-1185">Reference proteome</keyword>
<dbReference type="CDD" id="cd16448">
    <property type="entry name" value="RING-H2"/>
    <property type="match status" value="1"/>
</dbReference>
<dbReference type="PROSITE" id="PS50089">
    <property type="entry name" value="ZF_RING_2"/>
    <property type="match status" value="1"/>
</dbReference>
<evidence type="ECO:0000256" key="4">
    <source>
        <dbReference type="PROSITE-ProRule" id="PRU00175"/>
    </source>
</evidence>
<evidence type="ECO:0000313" key="8">
    <source>
        <dbReference type="Proteomes" id="UP001159427"/>
    </source>
</evidence>
<gene>
    <name evidence="7" type="ORF">PEVE_00023283</name>
</gene>
<sequence>MTETSGSDPSACANEDVLEYTSAYSDSVLNSDEESLDFDLYDDEDYLLSYLPSELEFYDQKHGRISRRTGGRKLSMKARQTARENYRETPAKLEGAGTSANKELRIKEMAVANSKKKKENSTKKARKSSGIVDDKLATRRTKKGSLKNKLADKRANHEPFSQTTDPAIFYNNSDFVLGSGNSVKFDDQEFMNLLIELQDRDITPEDYDLLVQLDSSVKPKTLSEAQINSLRSDTVTAKLDDVCSICIEDYDCGEVRKFLPCGHYFHEQCISTWLSWTSNRCPIDGREVTR</sequence>
<protein>
    <recommendedName>
        <fullName evidence="6">RING-type domain-containing protein</fullName>
    </recommendedName>
</protein>
<feature type="compositionally biased region" description="Basic residues" evidence="5">
    <location>
        <begin position="114"/>
        <end position="127"/>
    </location>
</feature>
<evidence type="ECO:0000259" key="6">
    <source>
        <dbReference type="PROSITE" id="PS50089"/>
    </source>
</evidence>
<dbReference type="Pfam" id="PF13639">
    <property type="entry name" value="zf-RING_2"/>
    <property type="match status" value="1"/>
</dbReference>
<dbReference type="InterPro" id="IPR051834">
    <property type="entry name" value="RING_finger_E3_ligase"/>
</dbReference>
<dbReference type="Proteomes" id="UP001159427">
    <property type="component" value="Unassembled WGS sequence"/>
</dbReference>
<comment type="caution">
    <text evidence="7">The sequence shown here is derived from an EMBL/GenBank/DDBJ whole genome shotgun (WGS) entry which is preliminary data.</text>
</comment>
<keyword evidence="1" id="KW-0479">Metal-binding</keyword>
<dbReference type="PANTHER" id="PTHR45931:SF3">
    <property type="entry name" value="RING ZINC FINGER-CONTAINING PROTEIN"/>
    <property type="match status" value="1"/>
</dbReference>
<evidence type="ECO:0000256" key="2">
    <source>
        <dbReference type="ARBA" id="ARBA00022771"/>
    </source>
</evidence>
<accession>A0ABN8M7W6</accession>